<sequence length="60" mass="6411">GSTRPQALYLAFGDFAEKYGLAGASHIDIVVKIKNHCSNDKPYTISLLFQGSKRGAGQLG</sequence>
<evidence type="ECO:0000313" key="2">
    <source>
        <dbReference type="Proteomes" id="UP001206925"/>
    </source>
</evidence>
<gene>
    <name evidence="1" type="ORF">M8C21_016296</name>
</gene>
<keyword evidence="2" id="KW-1185">Reference proteome</keyword>
<feature type="non-terminal residue" evidence="1">
    <location>
        <position position="60"/>
    </location>
</feature>
<evidence type="ECO:0000313" key="1">
    <source>
        <dbReference type="EMBL" id="KAI7746988.1"/>
    </source>
</evidence>
<feature type="non-terminal residue" evidence="1">
    <location>
        <position position="1"/>
    </location>
</feature>
<dbReference type="Proteomes" id="UP001206925">
    <property type="component" value="Unassembled WGS sequence"/>
</dbReference>
<accession>A0AAD5CRJ9</accession>
<name>A0AAD5CRJ9_AMBAR</name>
<comment type="caution">
    <text evidence="1">The sequence shown here is derived from an EMBL/GenBank/DDBJ whole genome shotgun (WGS) entry which is preliminary data.</text>
</comment>
<dbReference type="EMBL" id="JAMZMK010006862">
    <property type="protein sequence ID" value="KAI7746988.1"/>
    <property type="molecule type" value="Genomic_DNA"/>
</dbReference>
<proteinExistence type="predicted"/>
<protein>
    <submittedName>
        <fullName evidence="1">Uncharacterized protein</fullName>
    </submittedName>
</protein>
<dbReference type="AlphaFoldDB" id="A0AAD5CRJ9"/>
<reference evidence="1" key="1">
    <citation type="submission" date="2022-06" db="EMBL/GenBank/DDBJ databases">
        <title>Uncovering the hologenomic basis of an extraordinary plant invasion.</title>
        <authorList>
            <person name="Bieker V.C."/>
            <person name="Martin M.D."/>
            <person name="Gilbert T."/>
            <person name="Hodgins K."/>
            <person name="Battlay P."/>
            <person name="Petersen B."/>
            <person name="Wilson J."/>
        </authorList>
    </citation>
    <scope>NUCLEOTIDE SEQUENCE</scope>
    <source>
        <strain evidence="1">AA19_3_7</strain>
        <tissue evidence="1">Leaf</tissue>
    </source>
</reference>
<organism evidence="1 2">
    <name type="scientific">Ambrosia artemisiifolia</name>
    <name type="common">Common ragweed</name>
    <dbReference type="NCBI Taxonomy" id="4212"/>
    <lineage>
        <taxon>Eukaryota</taxon>
        <taxon>Viridiplantae</taxon>
        <taxon>Streptophyta</taxon>
        <taxon>Embryophyta</taxon>
        <taxon>Tracheophyta</taxon>
        <taxon>Spermatophyta</taxon>
        <taxon>Magnoliopsida</taxon>
        <taxon>eudicotyledons</taxon>
        <taxon>Gunneridae</taxon>
        <taxon>Pentapetalae</taxon>
        <taxon>asterids</taxon>
        <taxon>campanulids</taxon>
        <taxon>Asterales</taxon>
        <taxon>Asteraceae</taxon>
        <taxon>Asteroideae</taxon>
        <taxon>Heliantheae alliance</taxon>
        <taxon>Heliantheae</taxon>
        <taxon>Ambrosia</taxon>
    </lineage>
</organism>